<dbReference type="AlphaFoldDB" id="A0A2X0I795"/>
<proteinExistence type="predicted"/>
<dbReference type="SUPFAM" id="SSF49785">
    <property type="entry name" value="Galactose-binding domain-like"/>
    <property type="match status" value="1"/>
</dbReference>
<dbReference type="InterPro" id="IPR008979">
    <property type="entry name" value="Galactose-bd-like_sf"/>
</dbReference>
<protein>
    <submittedName>
        <fullName evidence="2">Carbohydrate-binding protein</fullName>
    </submittedName>
</protein>
<keyword evidence="3" id="KW-1185">Reference proteome</keyword>
<organism evidence="2 3">
    <name type="scientific">Streptacidiphilus pinicola</name>
    <dbReference type="NCBI Taxonomy" id="2219663"/>
    <lineage>
        <taxon>Bacteria</taxon>
        <taxon>Bacillati</taxon>
        <taxon>Actinomycetota</taxon>
        <taxon>Actinomycetes</taxon>
        <taxon>Kitasatosporales</taxon>
        <taxon>Streptomycetaceae</taxon>
        <taxon>Streptacidiphilus</taxon>
    </lineage>
</organism>
<feature type="chain" id="PRO_5016116905" evidence="1">
    <location>
        <begin position="22"/>
        <end position="181"/>
    </location>
</feature>
<sequence>MVTAAVLAAVITLAVNGGSVAQTVSDHFSKRVLIPPDTSKITASNSYAQHGPQLAFDEHNNTWWGPGFTGDDAGRWIQAGFNQPVDLLDVVISPGESTNASDLDSSALPQNLEADVTTADGKVQTTTLTLDPNVGPQTRPLRFSSVVSVRFVIRSAFNASPTKQVAIAEIEFFGPSRGSGS</sequence>
<evidence type="ECO:0000313" key="3">
    <source>
        <dbReference type="Proteomes" id="UP000248889"/>
    </source>
</evidence>
<gene>
    <name evidence="2" type="ORF">DN069_35980</name>
</gene>
<dbReference type="EMBL" id="QKYN01000193">
    <property type="protein sequence ID" value="RAG80832.1"/>
    <property type="molecule type" value="Genomic_DNA"/>
</dbReference>
<dbReference type="NCBIfam" id="NF047619">
    <property type="entry name" value="NADase_discoid"/>
    <property type="match status" value="1"/>
</dbReference>
<reference evidence="2 3" key="1">
    <citation type="submission" date="2018-06" db="EMBL/GenBank/DDBJ databases">
        <title>Streptacidiphilus pinicola sp. nov., isolated from pine grove soil.</title>
        <authorList>
            <person name="Roh S.G."/>
            <person name="Park S."/>
            <person name="Kim M.-K."/>
            <person name="Yun B.-R."/>
            <person name="Park J."/>
            <person name="Kim M.J."/>
            <person name="Kim Y.S."/>
            <person name="Kim S.B."/>
        </authorList>
    </citation>
    <scope>NUCLEOTIDE SEQUENCE [LARGE SCALE GENOMIC DNA]</scope>
    <source>
        <strain evidence="2 3">MMS16-CNU450</strain>
    </source>
</reference>
<evidence type="ECO:0000256" key="1">
    <source>
        <dbReference type="SAM" id="SignalP"/>
    </source>
</evidence>
<comment type="caution">
    <text evidence="2">The sequence shown here is derived from an EMBL/GenBank/DDBJ whole genome shotgun (WGS) entry which is preliminary data.</text>
</comment>
<name>A0A2X0I795_9ACTN</name>
<feature type="signal peptide" evidence="1">
    <location>
        <begin position="1"/>
        <end position="21"/>
    </location>
</feature>
<evidence type="ECO:0000313" key="2">
    <source>
        <dbReference type="EMBL" id="RAG80832.1"/>
    </source>
</evidence>
<dbReference type="Gene3D" id="2.60.120.260">
    <property type="entry name" value="Galactose-binding domain-like"/>
    <property type="match status" value="1"/>
</dbReference>
<dbReference type="InterPro" id="IPR057561">
    <property type="entry name" value="NADase_transloc"/>
</dbReference>
<keyword evidence="1" id="KW-0732">Signal</keyword>
<accession>A0A2X0I795</accession>
<dbReference type="Proteomes" id="UP000248889">
    <property type="component" value="Unassembled WGS sequence"/>
</dbReference>